<evidence type="ECO:0000313" key="3">
    <source>
        <dbReference type="Proteomes" id="UP000291116"/>
    </source>
</evidence>
<evidence type="ECO:0000313" key="2">
    <source>
        <dbReference type="EMBL" id="VEU36330.1"/>
    </source>
</evidence>
<dbReference type="OrthoDB" id="48691at2759"/>
<proteinExistence type="predicted"/>
<feature type="compositionally biased region" description="Pro residues" evidence="1">
    <location>
        <begin position="61"/>
        <end position="82"/>
    </location>
</feature>
<feature type="compositionally biased region" description="Basic residues" evidence="1">
    <location>
        <begin position="146"/>
        <end position="161"/>
    </location>
</feature>
<feature type="region of interest" description="Disordered" evidence="1">
    <location>
        <begin position="49"/>
        <end position="183"/>
    </location>
</feature>
<sequence>MAEAEPTTAEQIAEYESQLAGIVELLEASPGDESLLALKRDLEELLELSRAGSTGAGGGAPPDPELPLPPPPLPPPPPPAPGPSTASAAGEAAPTVAAAAEPASAAGKERPHKAKKSGSKKPKKVRDFVLPDHLVPNDTDTEAERNKKRRAAKSLKNKWRLQKKEIESNNRQKSWQSFQKKGHVSTGSIFATKEGINDRVGVVSKKKLTDFGARKRHK</sequence>
<protein>
    <submittedName>
        <fullName evidence="2">Uncharacterized protein</fullName>
    </submittedName>
</protein>
<organism evidence="2 3">
    <name type="scientific">Pseudo-nitzschia multistriata</name>
    <dbReference type="NCBI Taxonomy" id="183589"/>
    <lineage>
        <taxon>Eukaryota</taxon>
        <taxon>Sar</taxon>
        <taxon>Stramenopiles</taxon>
        <taxon>Ochrophyta</taxon>
        <taxon>Bacillariophyta</taxon>
        <taxon>Bacillariophyceae</taxon>
        <taxon>Bacillariophycidae</taxon>
        <taxon>Bacillariales</taxon>
        <taxon>Bacillariaceae</taxon>
        <taxon>Pseudo-nitzschia</taxon>
    </lineage>
</organism>
<accession>A0A448Z2U7</accession>
<feature type="compositionally biased region" description="Polar residues" evidence="1">
    <location>
        <begin position="171"/>
        <end position="183"/>
    </location>
</feature>
<feature type="compositionally biased region" description="Basic residues" evidence="1">
    <location>
        <begin position="110"/>
        <end position="124"/>
    </location>
</feature>
<keyword evidence="3" id="KW-1185">Reference proteome</keyword>
<dbReference type="Proteomes" id="UP000291116">
    <property type="component" value="Unassembled WGS sequence"/>
</dbReference>
<gene>
    <name evidence="2" type="ORF">PSNMU_V1.4_AUG-EV-PASAV3_0030850</name>
</gene>
<evidence type="ECO:0000256" key="1">
    <source>
        <dbReference type="SAM" id="MobiDB-lite"/>
    </source>
</evidence>
<dbReference type="EMBL" id="CAACVS010000085">
    <property type="protein sequence ID" value="VEU36330.1"/>
    <property type="molecule type" value="Genomic_DNA"/>
</dbReference>
<feature type="compositionally biased region" description="Low complexity" evidence="1">
    <location>
        <begin position="83"/>
        <end position="106"/>
    </location>
</feature>
<dbReference type="AlphaFoldDB" id="A0A448Z2U7"/>
<reference evidence="2 3" key="1">
    <citation type="submission" date="2019-01" db="EMBL/GenBank/DDBJ databases">
        <authorList>
            <person name="Ferrante I. M."/>
        </authorList>
    </citation>
    <scope>NUCLEOTIDE SEQUENCE [LARGE SCALE GENOMIC DNA]</scope>
    <source>
        <strain evidence="2 3">B856</strain>
    </source>
</reference>
<name>A0A448Z2U7_9STRA</name>